<dbReference type="InterPro" id="IPR020849">
    <property type="entry name" value="Small_GTPase_Ras-type"/>
</dbReference>
<dbReference type="OrthoDB" id="265044at2759"/>
<sequence>MEALSDELLLLVFQLRDSFPSTFSQVSRASPKERATDSGDWKGAFIREATSLSFTPPPLPYKGLSSIPTAPREQTGDSYRKRVMLDGTARVLDILDTAGNEEFSALRPQWIQSSAAFLVVYSATSFASFRRCEEFIKEVWLRASPLLTGRPSGDETNQQPRLLPQNHCTAATKPLQVLQVKEEPAVVPVVMVENKIDLRDEREVPPDAGPAAAQAMGCFFARVSCKTREGVDEAMLGAARLALAITTGKILDAASTTTTTRTKKNKKSDPCLLA</sequence>
<dbReference type="PROSITE" id="PS51421">
    <property type="entry name" value="RAS"/>
    <property type="match status" value="1"/>
</dbReference>
<evidence type="ECO:0000256" key="1">
    <source>
        <dbReference type="ARBA" id="ARBA00022741"/>
    </source>
</evidence>
<name>L8HI81_ACACF</name>
<dbReference type="RefSeq" id="XP_004356815.1">
    <property type="nucleotide sequence ID" value="XM_004356762.1"/>
</dbReference>
<proteinExistence type="predicted"/>
<evidence type="ECO:0000256" key="2">
    <source>
        <dbReference type="ARBA" id="ARBA00023134"/>
    </source>
</evidence>
<evidence type="ECO:0000313" key="3">
    <source>
        <dbReference type="EMBL" id="ELR24915.1"/>
    </source>
</evidence>
<dbReference type="InterPro" id="IPR001806">
    <property type="entry name" value="Small_GTPase"/>
</dbReference>
<dbReference type="Proteomes" id="UP000011083">
    <property type="component" value="Unassembled WGS sequence"/>
</dbReference>
<dbReference type="GO" id="GO:0007165">
    <property type="term" value="P:signal transduction"/>
    <property type="evidence" value="ECO:0007669"/>
    <property type="project" value="InterPro"/>
</dbReference>
<dbReference type="SMART" id="SM00175">
    <property type="entry name" value="RAB"/>
    <property type="match status" value="1"/>
</dbReference>
<dbReference type="EMBL" id="KB007811">
    <property type="protein sequence ID" value="ELR24915.1"/>
    <property type="molecule type" value="Genomic_DNA"/>
</dbReference>
<dbReference type="GeneID" id="14925949"/>
<dbReference type="AlphaFoldDB" id="L8HI81"/>
<dbReference type="Gene3D" id="3.40.50.300">
    <property type="entry name" value="P-loop containing nucleotide triphosphate hydrolases"/>
    <property type="match status" value="1"/>
</dbReference>
<dbReference type="SUPFAM" id="SSF52540">
    <property type="entry name" value="P-loop containing nucleoside triphosphate hydrolases"/>
    <property type="match status" value="1"/>
</dbReference>
<keyword evidence="1" id="KW-0547">Nucleotide-binding</keyword>
<dbReference type="InterPro" id="IPR027417">
    <property type="entry name" value="P-loop_NTPase"/>
</dbReference>
<keyword evidence="4" id="KW-1185">Reference proteome</keyword>
<dbReference type="GO" id="GO:0005525">
    <property type="term" value="F:GTP binding"/>
    <property type="evidence" value="ECO:0007669"/>
    <property type="project" value="UniProtKB-KW"/>
</dbReference>
<dbReference type="SMART" id="SM00174">
    <property type="entry name" value="RHO"/>
    <property type="match status" value="1"/>
</dbReference>
<dbReference type="GO" id="GO:0016020">
    <property type="term" value="C:membrane"/>
    <property type="evidence" value="ECO:0007669"/>
    <property type="project" value="InterPro"/>
</dbReference>
<dbReference type="STRING" id="1257118.L8HI81"/>
<organism evidence="3 4">
    <name type="scientific">Acanthamoeba castellanii (strain ATCC 30010 / Neff)</name>
    <dbReference type="NCBI Taxonomy" id="1257118"/>
    <lineage>
        <taxon>Eukaryota</taxon>
        <taxon>Amoebozoa</taxon>
        <taxon>Discosea</taxon>
        <taxon>Longamoebia</taxon>
        <taxon>Centramoebida</taxon>
        <taxon>Acanthamoebidae</taxon>
        <taxon>Acanthamoeba</taxon>
    </lineage>
</organism>
<dbReference type="PROSITE" id="PS51419">
    <property type="entry name" value="RAB"/>
    <property type="match status" value="1"/>
</dbReference>
<reference evidence="3 4" key="1">
    <citation type="journal article" date="2013" name="Genome Biol.">
        <title>Genome of Acanthamoeba castellanii highlights extensive lateral gene transfer and early evolution of tyrosine kinase signaling.</title>
        <authorList>
            <person name="Clarke M."/>
            <person name="Lohan A.J."/>
            <person name="Liu B."/>
            <person name="Lagkouvardos I."/>
            <person name="Roy S."/>
            <person name="Zafar N."/>
            <person name="Bertelli C."/>
            <person name="Schilde C."/>
            <person name="Kianianmomeni A."/>
            <person name="Burglin T.R."/>
            <person name="Frech C."/>
            <person name="Turcotte B."/>
            <person name="Kopec K.O."/>
            <person name="Synnott J.M."/>
            <person name="Choo C."/>
            <person name="Paponov I."/>
            <person name="Finkler A."/>
            <person name="Soon Heng Tan C."/>
            <person name="Hutchins A.P."/>
            <person name="Weinmeier T."/>
            <person name="Rattei T."/>
            <person name="Chu J.S."/>
            <person name="Gimenez G."/>
            <person name="Irimia M."/>
            <person name="Rigden D.J."/>
            <person name="Fitzpatrick D.A."/>
            <person name="Lorenzo-Morales J."/>
            <person name="Bateman A."/>
            <person name="Chiu C.H."/>
            <person name="Tang P."/>
            <person name="Hegemann P."/>
            <person name="Fromm H."/>
            <person name="Raoult D."/>
            <person name="Greub G."/>
            <person name="Miranda-Saavedra D."/>
            <person name="Chen N."/>
            <person name="Nash P."/>
            <person name="Ginger M.L."/>
            <person name="Horn M."/>
            <person name="Schaap P."/>
            <person name="Caler L."/>
            <person name="Loftus B."/>
        </authorList>
    </citation>
    <scope>NUCLEOTIDE SEQUENCE [LARGE SCALE GENOMIC DNA]</scope>
    <source>
        <strain evidence="3 4">Neff</strain>
    </source>
</reference>
<keyword evidence="2" id="KW-0342">GTP-binding</keyword>
<accession>L8HI81</accession>
<dbReference type="PRINTS" id="PR00449">
    <property type="entry name" value="RASTRNSFRMNG"/>
</dbReference>
<gene>
    <name evidence="3" type="ORF">ACA1_175920</name>
</gene>
<dbReference type="PANTHER" id="PTHR24070">
    <property type="entry name" value="RAS, DI-RAS, AND RHEB FAMILY MEMBERS OF SMALL GTPASE SUPERFAMILY"/>
    <property type="match status" value="1"/>
</dbReference>
<dbReference type="KEGG" id="acan:ACA1_175920"/>
<dbReference type="SMART" id="SM00173">
    <property type="entry name" value="RAS"/>
    <property type="match status" value="1"/>
</dbReference>
<dbReference type="Pfam" id="PF00071">
    <property type="entry name" value="Ras"/>
    <property type="match status" value="2"/>
</dbReference>
<evidence type="ECO:0000313" key="4">
    <source>
        <dbReference type="Proteomes" id="UP000011083"/>
    </source>
</evidence>
<dbReference type="GO" id="GO:0003924">
    <property type="term" value="F:GTPase activity"/>
    <property type="evidence" value="ECO:0007669"/>
    <property type="project" value="InterPro"/>
</dbReference>
<protein>
    <submittedName>
        <fullName evidence="3">Ras subfamily protein</fullName>
    </submittedName>
</protein>
<dbReference type="VEuPathDB" id="AmoebaDB:ACA1_175920"/>